<feature type="compositionally biased region" description="Polar residues" evidence="1">
    <location>
        <begin position="673"/>
        <end position="691"/>
    </location>
</feature>
<feature type="compositionally biased region" description="Low complexity" evidence="1">
    <location>
        <begin position="643"/>
        <end position="670"/>
    </location>
</feature>
<dbReference type="SMART" id="SM00382">
    <property type="entry name" value="AAA"/>
    <property type="match status" value="1"/>
</dbReference>
<feature type="region of interest" description="Disordered" evidence="1">
    <location>
        <begin position="67"/>
        <end position="90"/>
    </location>
</feature>
<accession>A0A7S2DM31</accession>
<name>A0A7S2DM31_9EUKA</name>
<organism evidence="3">
    <name type="scientific">Haptolina brevifila</name>
    <dbReference type="NCBI Taxonomy" id="156173"/>
    <lineage>
        <taxon>Eukaryota</taxon>
        <taxon>Haptista</taxon>
        <taxon>Haptophyta</taxon>
        <taxon>Prymnesiophyceae</taxon>
        <taxon>Prymnesiales</taxon>
        <taxon>Prymnesiaceae</taxon>
        <taxon>Haptolina</taxon>
    </lineage>
</organism>
<protein>
    <recommendedName>
        <fullName evidence="2">AAA+ ATPase domain-containing protein</fullName>
    </recommendedName>
</protein>
<dbReference type="PANTHER" id="PTHR47691:SF3">
    <property type="entry name" value="HTH-TYPE TRANSCRIPTIONAL REGULATOR RV0890C-RELATED"/>
    <property type="match status" value="1"/>
</dbReference>
<feature type="compositionally biased region" description="Low complexity" evidence="1">
    <location>
        <begin position="438"/>
        <end position="455"/>
    </location>
</feature>
<proteinExistence type="predicted"/>
<feature type="region of interest" description="Disordered" evidence="1">
    <location>
        <begin position="615"/>
        <end position="698"/>
    </location>
</feature>
<dbReference type="AlphaFoldDB" id="A0A7S2DM31"/>
<sequence>MEALPALPGLLINLPAAMRAGSKAKDLLIAVLTNSTICELHLDPGALSTSQTAQMQQKLGKNRELRQAQRAHTELGAEAPRTPTSARSGVPLSKRVLSWGRGGAGSSSASGEVPVLGVLFSSPLVVQDPISGQVLPAEMLDLDRERDLICDSMREAKRNLRVRFEFATTDRLRTLVTLGQCCGLHYSGHGDQNLLMMEDGRGQGHLVMVPALKKLLKAGGDASAGLASLKFVVVSACFSEAAAQAFVEAGVPHVIAVRLSQRLSDVAAAAFTKAFYLALAVGRSIRVAYEIGKEAVMNSPNMQSAQAESDKFLLLGRGNHDSIPFPALATVDAWHPPPNPAARHQQTLPAVAECFVGRNVETYKVVTGVLDRRLVSVTGLPGVGKSAVAIRALNYLAQRGYFSDGVIYVDCSMASSTEQLGALLGQQIAIARPPQPDTSPTAATPAASPAAAAIPPTTPSPANPPSSDQRTPGQSHKSPTPRDAVAVLQSLHCLLVIDGVPRAVAQSAPFADFLAGLLSFPRVRTLLTAVEHIGHSLGEKVVNIEALSPPETARLLVKLSPKPLKLGDLNPPARNTGDFLQRLAVHPLVVGFEGNPGRVKATAPQLARVGLDAVRIVPPSTPQQSARPRECSRSRGDSTSIQPTAFSIPTAASPPTALSPPLAASPTAAPVRRSTSSGASVPIRQATSAPSLQAFGHG</sequence>
<evidence type="ECO:0000256" key="1">
    <source>
        <dbReference type="SAM" id="MobiDB-lite"/>
    </source>
</evidence>
<gene>
    <name evidence="3" type="ORF">CBRE1094_LOCUS18764</name>
</gene>
<feature type="compositionally biased region" description="Basic and acidic residues" evidence="1">
    <location>
        <begin position="627"/>
        <end position="636"/>
    </location>
</feature>
<dbReference type="Pfam" id="PF12770">
    <property type="entry name" value="CHAT"/>
    <property type="match status" value="1"/>
</dbReference>
<reference evidence="3" key="1">
    <citation type="submission" date="2021-01" db="EMBL/GenBank/DDBJ databases">
        <authorList>
            <person name="Corre E."/>
            <person name="Pelletier E."/>
            <person name="Niang G."/>
            <person name="Scheremetjew M."/>
            <person name="Finn R."/>
            <person name="Kale V."/>
            <person name="Holt S."/>
            <person name="Cochrane G."/>
            <person name="Meng A."/>
            <person name="Brown T."/>
            <person name="Cohen L."/>
        </authorList>
    </citation>
    <scope>NUCLEOTIDE SEQUENCE</scope>
    <source>
        <strain evidence="3">UTEX LB 985</strain>
    </source>
</reference>
<dbReference type="SUPFAM" id="SSF52540">
    <property type="entry name" value="P-loop containing nucleoside triphosphate hydrolases"/>
    <property type="match status" value="1"/>
</dbReference>
<feature type="domain" description="AAA+ ATPase" evidence="2">
    <location>
        <begin position="371"/>
        <end position="548"/>
    </location>
</feature>
<dbReference type="EMBL" id="HBGU01034330">
    <property type="protein sequence ID" value="CAD9458562.1"/>
    <property type="molecule type" value="Transcribed_RNA"/>
</dbReference>
<evidence type="ECO:0000259" key="2">
    <source>
        <dbReference type="SMART" id="SM00382"/>
    </source>
</evidence>
<dbReference type="InterPro" id="IPR027417">
    <property type="entry name" value="P-loop_NTPase"/>
</dbReference>
<dbReference type="Gene3D" id="3.40.50.300">
    <property type="entry name" value="P-loop containing nucleotide triphosphate hydrolases"/>
    <property type="match status" value="1"/>
</dbReference>
<evidence type="ECO:0000313" key="3">
    <source>
        <dbReference type="EMBL" id="CAD9458562.1"/>
    </source>
</evidence>
<dbReference type="InterPro" id="IPR024983">
    <property type="entry name" value="CHAT_dom"/>
</dbReference>
<dbReference type="InterPro" id="IPR003593">
    <property type="entry name" value="AAA+_ATPase"/>
</dbReference>
<feature type="region of interest" description="Disordered" evidence="1">
    <location>
        <begin position="432"/>
        <end position="482"/>
    </location>
</feature>
<dbReference type="PANTHER" id="PTHR47691">
    <property type="entry name" value="REGULATOR-RELATED"/>
    <property type="match status" value="1"/>
</dbReference>
<feature type="compositionally biased region" description="Polar residues" evidence="1">
    <location>
        <begin position="468"/>
        <end position="478"/>
    </location>
</feature>